<organism evidence="3 4">
    <name type="scientific">Durusdinium trenchii</name>
    <dbReference type="NCBI Taxonomy" id="1381693"/>
    <lineage>
        <taxon>Eukaryota</taxon>
        <taxon>Sar</taxon>
        <taxon>Alveolata</taxon>
        <taxon>Dinophyceae</taxon>
        <taxon>Suessiales</taxon>
        <taxon>Symbiodiniaceae</taxon>
        <taxon>Durusdinium</taxon>
    </lineage>
</organism>
<feature type="transmembrane region" description="Helical" evidence="2">
    <location>
        <begin position="208"/>
        <end position="230"/>
    </location>
</feature>
<feature type="compositionally biased region" description="Basic and acidic residues" evidence="1">
    <location>
        <begin position="127"/>
        <end position="151"/>
    </location>
</feature>
<evidence type="ECO:0000313" key="3">
    <source>
        <dbReference type="EMBL" id="CAK9062431.1"/>
    </source>
</evidence>
<dbReference type="Proteomes" id="UP001642464">
    <property type="component" value="Unassembled WGS sequence"/>
</dbReference>
<accession>A0ABP0NFK6</accession>
<protein>
    <submittedName>
        <fullName evidence="3">Uncharacterized protein</fullName>
    </submittedName>
</protein>
<proteinExistence type="predicted"/>
<evidence type="ECO:0000313" key="4">
    <source>
        <dbReference type="Proteomes" id="UP001642464"/>
    </source>
</evidence>
<gene>
    <name evidence="3" type="ORF">SCF082_LOCUS32521</name>
</gene>
<comment type="caution">
    <text evidence="3">The sequence shown here is derived from an EMBL/GenBank/DDBJ whole genome shotgun (WGS) entry which is preliminary data.</text>
</comment>
<feature type="region of interest" description="Disordered" evidence="1">
    <location>
        <begin position="127"/>
        <end position="157"/>
    </location>
</feature>
<keyword evidence="4" id="KW-1185">Reference proteome</keyword>
<sequence length="411" mass="44968">MGCGDARARGLLALGLSFLAMCTVWTIMAPKWSSTSAGKLGQVSWRRMRRAALPDHIRQRNAPPIDGRASERFARQLRPRHSAQMSCLLQVNFLIRRFQPNTWWFGFSALNRDPPNPGGLLERTRSFKERTDSVGSNDRSDGALSDGRRSEQTSVAAHDPRAGFLEFAALYDADGAHGLPLLLVDVEIGVWIFQRGVQATVQPWQTPWLNLADTTAVAALLCVLAVSLGCADGECDPAMETLWMVLAVSLLLILAFFLLMSWIGALYSKATGKDLPFLNLYKTVQPETIVEGLQNLAKKLSSQDQEQLKKAVASLCFYDLQCARLSIQALQECWGIEATCGGLSRRISCPVFDECETGQAAQFANDMGTKVPEEGVAASGISTVLESTVSQEMPALSEQRPNEAGIVQCEL</sequence>
<evidence type="ECO:0000256" key="2">
    <source>
        <dbReference type="SAM" id="Phobius"/>
    </source>
</evidence>
<name>A0ABP0NFK6_9DINO</name>
<keyword evidence="2" id="KW-0812">Transmembrane</keyword>
<keyword evidence="2" id="KW-0472">Membrane</keyword>
<evidence type="ECO:0000256" key="1">
    <source>
        <dbReference type="SAM" id="MobiDB-lite"/>
    </source>
</evidence>
<reference evidence="3 4" key="1">
    <citation type="submission" date="2024-02" db="EMBL/GenBank/DDBJ databases">
        <authorList>
            <person name="Chen Y."/>
            <person name="Shah S."/>
            <person name="Dougan E. K."/>
            <person name="Thang M."/>
            <person name="Chan C."/>
        </authorList>
    </citation>
    <scope>NUCLEOTIDE SEQUENCE [LARGE SCALE GENOMIC DNA]</scope>
</reference>
<keyword evidence="2" id="KW-1133">Transmembrane helix</keyword>
<dbReference type="EMBL" id="CAXAMM010028224">
    <property type="protein sequence ID" value="CAK9062431.1"/>
    <property type="molecule type" value="Genomic_DNA"/>
</dbReference>
<feature type="transmembrane region" description="Helical" evidence="2">
    <location>
        <begin position="242"/>
        <end position="267"/>
    </location>
</feature>